<evidence type="ECO:0000259" key="4">
    <source>
        <dbReference type="Pfam" id="PF20160"/>
    </source>
</evidence>
<name>A0ABM0T7K0_CAMSA</name>
<evidence type="ECO:0000256" key="2">
    <source>
        <dbReference type="ARBA" id="ARBA00022737"/>
    </source>
</evidence>
<dbReference type="PANTHER" id="PTHR11017:SF241">
    <property type="entry name" value="AAA+ ATPASE DOMAIN-CONTAINING PROTEIN"/>
    <property type="match status" value="1"/>
</dbReference>
<dbReference type="InterPro" id="IPR011713">
    <property type="entry name" value="Leu-rich_rpt_3"/>
</dbReference>
<accession>A0ABM0T7K0</accession>
<dbReference type="SUPFAM" id="SSF52058">
    <property type="entry name" value="L domain-like"/>
    <property type="match status" value="1"/>
</dbReference>
<dbReference type="InterPro" id="IPR044974">
    <property type="entry name" value="Disease_R_plants"/>
</dbReference>
<evidence type="ECO:0000313" key="5">
    <source>
        <dbReference type="Proteomes" id="UP000694864"/>
    </source>
</evidence>
<dbReference type="Pfam" id="PF20160">
    <property type="entry name" value="C-JID"/>
    <property type="match status" value="1"/>
</dbReference>
<dbReference type="Proteomes" id="UP000694864">
    <property type="component" value="Chromosome 8"/>
</dbReference>
<keyword evidence="5" id="KW-1185">Reference proteome</keyword>
<evidence type="ECO:0000256" key="3">
    <source>
        <dbReference type="SAM" id="MobiDB-lite"/>
    </source>
</evidence>
<sequence>MSEIKEELYISEKTFEEMRNLLYLKFYMSSPVDDKMKVKLLLPEGLSYLPQLRLLQWDAYPLEYFPSRFRPECLVELNMSHSKLKKLWSGVQPLRNLRIMNLYNSRNLEVFPNLTEAINLNTLDLGWCESLVELPSSIKNLQNLNWLEMSCCKKLEIVPTNINLASLEFLHLRYCTRLKTFPEISTNIRLLKIKGTAITEVPPPVEYWSKIEEICMERTKVKRLVHVPYVLERLCLRGNIELESIPSYLRYLRRLNMIDISYCINIISLPELPGSLSALTAVNCKSLQRLHGHFRNRSITMNFTNCLKLDQRAQEKIHQSIYINQSTYKVAILPGEQVPAYFPFQSTGNSIMIHSDKVDLSKFNRFKVCIVLGAGKAFQGCDIKFYKQLSCEPREYYVPKRLDAPFLESDHLCMCEFRLLPPHPPTQRELRRPIKMMMVSFEIRSPNGCEVKECGLQFLEPHETSQFRSLSAPYYFGSSWIGSGSSSSSIEEVMHADQEETSSDIEETIHGEKEGIRGNKSVRRWNKVGAKKMRLSLECLQPSLEKDST</sequence>
<evidence type="ECO:0000256" key="1">
    <source>
        <dbReference type="ARBA" id="ARBA00022614"/>
    </source>
</evidence>
<dbReference type="Gene3D" id="3.80.10.10">
    <property type="entry name" value="Ribonuclease Inhibitor"/>
    <property type="match status" value="2"/>
</dbReference>
<organism evidence="5 6">
    <name type="scientific">Camelina sativa</name>
    <name type="common">False flax</name>
    <name type="synonym">Myagrum sativum</name>
    <dbReference type="NCBI Taxonomy" id="90675"/>
    <lineage>
        <taxon>Eukaryota</taxon>
        <taxon>Viridiplantae</taxon>
        <taxon>Streptophyta</taxon>
        <taxon>Embryophyta</taxon>
        <taxon>Tracheophyta</taxon>
        <taxon>Spermatophyta</taxon>
        <taxon>Magnoliopsida</taxon>
        <taxon>eudicotyledons</taxon>
        <taxon>Gunneridae</taxon>
        <taxon>Pentapetalae</taxon>
        <taxon>rosids</taxon>
        <taxon>malvids</taxon>
        <taxon>Brassicales</taxon>
        <taxon>Brassicaceae</taxon>
        <taxon>Camelineae</taxon>
        <taxon>Camelina</taxon>
    </lineage>
</organism>
<reference evidence="6" key="2">
    <citation type="submission" date="2025-08" db="UniProtKB">
        <authorList>
            <consortium name="RefSeq"/>
        </authorList>
    </citation>
    <scope>IDENTIFICATION</scope>
    <source>
        <tissue evidence="6">Leaf</tissue>
    </source>
</reference>
<gene>
    <name evidence="6" type="primary">LOC104707411</name>
</gene>
<keyword evidence="1" id="KW-0433">Leucine-rich repeat</keyword>
<dbReference type="GeneID" id="104707411"/>
<dbReference type="InterPro" id="IPR045344">
    <property type="entry name" value="C-JID"/>
</dbReference>
<evidence type="ECO:0000313" key="6">
    <source>
        <dbReference type="RefSeq" id="XP_010422059.1"/>
    </source>
</evidence>
<proteinExistence type="predicted"/>
<keyword evidence="2" id="KW-0677">Repeat</keyword>
<feature type="domain" description="C-JID" evidence="4">
    <location>
        <begin position="333"/>
        <end position="400"/>
    </location>
</feature>
<dbReference type="RefSeq" id="XP_010422059.1">
    <property type="nucleotide sequence ID" value="XM_010423757.1"/>
</dbReference>
<protein>
    <submittedName>
        <fullName evidence="6">Disease resistance protein At4g11170 isoform X1</fullName>
    </submittedName>
</protein>
<dbReference type="Pfam" id="PF07725">
    <property type="entry name" value="LRR_3"/>
    <property type="match status" value="1"/>
</dbReference>
<feature type="compositionally biased region" description="Basic and acidic residues" evidence="3">
    <location>
        <begin position="507"/>
        <end position="517"/>
    </location>
</feature>
<feature type="region of interest" description="Disordered" evidence="3">
    <location>
        <begin position="496"/>
        <end position="520"/>
    </location>
</feature>
<dbReference type="PANTHER" id="PTHR11017">
    <property type="entry name" value="LEUCINE-RICH REPEAT-CONTAINING PROTEIN"/>
    <property type="match status" value="1"/>
</dbReference>
<dbReference type="InterPro" id="IPR032675">
    <property type="entry name" value="LRR_dom_sf"/>
</dbReference>
<reference evidence="5" key="1">
    <citation type="journal article" date="2014" name="Nat. Commun.">
        <title>The emerging biofuel crop Camelina sativa retains a highly undifferentiated hexaploid genome structure.</title>
        <authorList>
            <person name="Kagale S."/>
            <person name="Koh C."/>
            <person name="Nixon J."/>
            <person name="Bollina V."/>
            <person name="Clarke W.E."/>
            <person name="Tuteja R."/>
            <person name="Spillane C."/>
            <person name="Robinson S.J."/>
            <person name="Links M.G."/>
            <person name="Clarke C."/>
            <person name="Higgins E.E."/>
            <person name="Huebert T."/>
            <person name="Sharpe A.G."/>
            <person name="Parkin I.A."/>
        </authorList>
    </citation>
    <scope>NUCLEOTIDE SEQUENCE [LARGE SCALE GENOMIC DNA]</scope>
    <source>
        <strain evidence="5">cv. DH55</strain>
    </source>
</reference>